<comment type="similarity">
    <text evidence="1 2">Belongs to the glycosyl hydrolase 12 (cellulase H) family.</text>
</comment>
<evidence type="ECO:0000256" key="3">
    <source>
        <dbReference type="SAM" id="SignalP"/>
    </source>
</evidence>
<sequence length="260" mass="27328">MVSKFILLAATLFVGQSIATPVAVGESSSGLEKRFAVLSGQWDSETEGSGRYILYNNLWGQSYDTSGTQSTQATSYSGTTLAWKTTYSWAGSSSQVKSYANVALNTGLGKQLSAISSIPSTWKWTYSSASSSLIADVSYDLWLSNSASGTGSSSTSTYEIMVWLSTRGGAGPAGSQIGTVTVGGYSWKLYKGTVSTWTVYSFVASSEITSYSGDLKAFFTYLSSSQGLSTSQYLVGVQAGTEPFVGSATLTTSAYTVTVS</sequence>
<dbReference type="GO" id="GO:0008810">
    <property type="term" value="F:cellulase activity"/>
    <property type="evidence" value="ECO:0007669"/>
    <property type="project" value="InterPro"/>
</dbReference>
<dbReference type="AlphaFoldDB" id="A0A0K6FY43"/>
<organism evidence="4 5">
    <name type="scientific">Rhizoctonia solani</name>
    <dbReference type="NCBI Taxonomy" id="456999"/>
    <lineage>
        <taxon>Eukaryota</taxon>
        <taxon>Fungi</taxon>
        <taxon>Dikarya</taxon>
        <taxon>Basidiomycota</taxon>
        <taxon>Agaricomycotina</taxon>
        <taxon>Agaricomycetes</taxon>
        <taxon>Cantharellales</taxon>
        <taxon>Ceratobasidiaceae</taxon>
        <taxon>Rhizoctonia</taxon>
    </lineage>
</organism>
<keyword evidence="2" id="KW-0326">Glycosidase</keyword>
<dbReference type="SUPFAM" id="SSF49899">
    <property type="entry name" value="Concanavalin A-like lectins/glucanases"/>
    <property type="match status" value="1"/>
</dbReference>
<dbReference type="PANTHER" id="PTHR34002:SF9">
    <property type="entry name" value="XYLOGLUCAN-SPECIFIC ENDO-BETA-1,4-GLUCANASE A"/>
    <property type="match status" value="1"/>
</dbReference>
<keyword evidence="3" id="KW-0732">Signal</keyword>
<dbReference type="InterPro" id="IPR002594">
    <property type="entry name" value="GH12"/>
</dbReference>
<evidence type="ECO:0008006" key="6">
    <source>
        <dbReference type="Google" id="ProtNLM"/>
    </source>
</evidence>
<evidence type="ECO:0000256" key="1">
    <source>
        <dbReference type="ARBA" id="ARBA00005519"/>
    </source>
</evidence>
<accession>A0A0K6FY43</accession>
<proteinExistence type="inferred from homology"/>
<keyword evidence="2" id="KW-0119">Carbohydrate metabolism</keyword>
<dbReference type="Gene3D" id="2.60.120.180">
    <property type="match status" value="1"/>
</dbReference>
<dbReference type="Pfam" id="PF01670">
    <property type="entry name" value="Glyco_hydro_12"/>
    <property type="match status" value="1"/>
</dbReference>
<feature type="chain" id="PRO_5005502504" description="Xyloglucan-specific endo-beta-1,4-glucanase A" evidence="3">
    <location>
        <begin position="20"/>
        <end position="260"/>
    </location>
</feature>
<dbReference type="GO" id="GO:0000272">
    <property type="term" value="P:polysaccharide catabolic process"/>
    <property type="evidence" value="ECO:0007669"/>
    <property type="project" value="UniProtKB-KW"/>
</dbReference>
<dbReference type="InterPro" id="IPR013320">
    <property type="entry name" value="ConA-like_dom_sf"/>
</dbReference>
<evidence type="ECO:0000256" key="2">
    <source>
        <dbReference type="RuleBase" id="RU361163"/>
    </source>
</evidence>
<keyword evidence="5" id="KW-1185">Reference proteome</keyword>
<reference evidence="4 5" key="1">
    <citation type="submission" date="2015-07" db="EMBL/GenBank/DDBJ databases">
        <authorList>
            <person name="Noorani M."/>
        </authorList>
    </citation>
    <scope>NUCLEOTIDE SEQUENCE [LARGE SCALE GENOMIC DNA]</scope>
    <source>
        <strain evidence="4">BBA 69670</strain>
    </source>
</reference>
<gene>
    <name evidence="4" type="ORF">RSOLAG22IIIB_04458</name>
</gene>
<keyword evidence="2" id="KW-0378">Hydrolase</keyword>
<dbReference type="InterPro" id="IPR013319">
    <property type="entry name" value="GH11/12"/>
</dbReference>
<evidence type="ECO:0000313" key="4">
    <source>
        <dbReference type="EMBL" id="CUA71064.1"/>
    </source>
</evidence>
<keyword evidence="2" id="KW-0624">Polysaccharide degradation</keyword>
<dbReference type="Proteomes" id="UP000044841">
    <property type="component" value="Unassembled WGS sequence"/>
</dbReference>
<dbReference type="PANTHER" id="PTHR34002">
    <property type="entry name" value="BLR1656 PROTEIN"/>
    <property type="match status" value="1"/>
</dbReference>
<evidence type="ECO:0000313" key="5">
    <source>
        <dbReference type="Proteomes" id="UP000044841"/>
    </source>
</evidence>
<protein>
    <recommendedName>
        <fullName evidence="6">Xyloglucan-specific endo-beta-1,4-glucanase A</fullName>
    </recommendedName>
</protein>
<feature type="signal peptide" evidence="3">
    <location>
        <begin position="1"/>
        <end position="19"/>
    </location>
</feature>
<name>A0A0K6FY43_9AGAM</name>
<dbReference type="EMBL" id="CYGV01001212">
    <property type="protein sequence ID" value="CUA71064.1"/>
    <property type="molecule type" value="Genomic_DNA"/>
</dbReference>